<keyword evidence="3 6" id="KW-0812">Transmembrane</keyword>
<dbReference type="RefSeq" id="WP_147169550.1">
    <property type="nucleotide sequence ID" value="NZ_VOOR01000081.1"/>
</dbReference>
<dbReference type="OrthoDB" id="9791807at2"/>
<dbReference type="PANTHER" id="PTHR30028:SF0">
    <property type="entry name" value="PROTEIN ALUMINUM SENSITIVE 3"/>
    <property type="match status" value="1"/>
</dbReference>
<evidence type="ECO:0000256" key="6">
    <source>
        <dbReference type="SAM" id="Phobius"/>
    </source>
</evidence>
<evidence type="ECO:0000313" key="7">
    <source>
        <dbReference type="EMBL" id="TXB60092.1"/>
    </source>
</evidence>
<evidence type="ECO:0000256" key="1">
    <source>
        <dbReference type="ARBA" id="ARBA00004141"/>
    </source>
</evidence>
<feature type="transmembrane region" description="Helical" evidence="6">
    <location>
        <begin position="192"/>
        <end position="213"/>
    </location>
</feature>
<sequence length="267" mass="28913">MDTSAYPISTASLAAAYGLAIIPLAIMLYYQLGTVRRTVIAIIRMTVQLAAVSMLLFYLFEWDKWWANMGWALCMIGFAALSATNDSGLNLRFFLPPVFAALAIGTLSILFFINTIVLKLEDIFAAPYLIILGGMLLGNALKGIIIGLGAFFRSLYAEQERYEFGLAAGASRQEALRPFFQESLRAALNPTVASMATMGVVFLPGMMAGQIIGGSSPDTAIRYQLAIMLAIFACIAISLLLAIHLSLNRSFDAYGNIRPGLLRSTNG</sequence>
<dbReference type="GO" id="GO:0005886">
    <property type="term" value="C:plasma membrane"/>
    <property type="evidence" value="ECO:0007669"/>
    <property type="project" value="TreeGrafter"/>
</dbReference>
<reference evidence="7 8" key="1">
    <citation type="submission" date="2019-08" db="EMBL/GenBank/DDBJ databases">
        <title>Genome of Phaeodactylibacter luteus.</title>
        <authorList>
            <person name="Bowman J.P."/>
        </authorList>
    </citation>
    <scope>NUCLEOTIDE SEQUENCE [LARGE SCALE GENOMIC DNA]</scope>
    <source>
        <strain evidence="7 8">KCTC 42180</strain>
    </source>
</reference>
<proteinExistence type="inferred from homology"/>
<protein>
    <submittedName>
        <fullName evidence="7">ABC transporter permease</fullName>
    </submittedName>
</protein>
<feature type="transmembrane region" description="Helical" evidence="6">
    <location>
        <begin position="93"/>
        <end position="113"/>
    </location>
</feature>
<keyword evidence="4 6" id="KW-1133">Transmembrane helix</keyword>
<name>A0A5C6RHI2_9BACT</name>
<dbReference type="AlphaFoldDB" id="A0A5C6RHI2"/>
<feature type="transmembrane region" description="Helical" evidence="6">
    <location>
        <begin position="225"/>
        <end position="247"/>
    </location>
</feature>
<feature type="transmembrane region" description="Helical" evidence="6">
    <location>
        <begin position="41"/>
        <end position="59"/>
    </location>
</feature>
<dbReference type="Pfam" id="PF03649">
    <property type="entry name" value="UPF0014"/>
    <property type="match status" value="1"/>
</dbReference>
<evidence type="ECO:0000256" key="3">
    <source>
        <dbReference type="ARBA" id="ARBA00022692"/>
    </source>
</evidence>
<organism evidence="7 8">
    <name type="scientific">Phaeodactylibacter luteus</name>
    <dbReference type="NCBI Taxonomy" id="1564516"/>
    <lineage>
        <taxon>Bacteria</taxon>
        <taxon>Pseudomonadati</taxon>
        <taxon>Bacteroidota</taxon>
        <taxon>Saprospiria</taxon>
        <taxon>Saprospirales</taxon>
        <taxon>Haliscomenobacteraceae</taxon>
        <taxon>Phaeodactylibacter</taxon>
    </lineage>
</organism>
<dbReference type="PANTHER" id="PTHR30028">
    <property type="entry name" value="UPF0014 INNER MEMBRANE PROTEIN YBBM-RELATED"/>
    <property type="match status" value="1"/>
</dbReference>
<accession>A0A5C6RHI2</accession>
<feature type="transmembrane region" description="Helical" evidence="6">
    <location>
        <begin position="125"/>
        <end position="152"/>
    </location>
</feature>
<comment type="subcellular location">
    <subcellularLocation>
        <location evidence="1">Membrane</location>
        <topology evidence="1">Multi-pass membrane protein</topology>
    </subcellularLocation>
</comment>
<evidence type="ECO:0000256" key="2">
    <source>
        <dbReference type="ARBA" id="ARBA00005268"/>
    </source>
</evidence>
<dbReference type="InterPro" id="IPR005226">
    <property type="entry name" value="UPF0014_fam"/>
</dbReference>
<dbReference type="EMBL" id="VOOR01000081">
    <property type="protein sequence ID" value="TXB60092.1"/>
    <property type="molecule type" value="Genomic_DNA"/>
</dbReference>
<dbReference type="Proteomes" id="UP000321580">
    <property type="component" value="Unassembled WGS sequence"/>
</dbReference>
<comment type="caution">
    <text evidence="7">The sequence shown here is derived from an EMBL/GenBank/DDBJ whole genome shotgun (WGS) entry which is preliminary data.</text>
</comment>
<gene>
    <name evidence="7" type="ORF">FRY97_20785</name>
</gene>
<feature type="transmembrane region" description="Helical" evidence="6">
    <location>
        <begin position="6"/>
        <end position="29"/>
    </location>
</feature>
<evidence type="ECO:0000256" key="5">
    <source>
        <dbReference type="ARBA" id="ARBA00023136"/>
    </source>
</evidence>
<keyword evidence="8" id="KW-1185">Reference proteome</keyword>
<keyword evidence="5 6" id="KW-0472">Membrane</keyword>
<comment type="similarity">
    <text evidence="2">Belongs to the UPF0014 family.</text>
</comment>
<evidence type="ECO:0000313" key="8">
    <source>
        <dbReference type="Proteomes" id="UP000321580"/>
    </source>
</evidence>
<evidence type="ECO:0000256" key="4">
    <source>
        <dbReference type="ARBA" id="ARBA00022989"/>
    </source>
</evidence>
<feature type="transmembrane region" description="Helical" evidence="6">
    <location>
        <begin position="65"/>
        <end position="81"/>
    </location>
</feature>